<organism evidence="2 3">
    <name type="scientific">Dorcoceras hygrometricum</name>
    <dbReference type="NCBI Taxonomy" id="472368"/>
    <lineage>
        <taxon>Eukaryota</taxon>
        <taxon>Viridiplantae</taxon>
        <taxon>Streptophyta</taxon>
        <taxon>Embryophyta</taxon>
        <taxon>Tracheophyta</taxon>
        <taxon>Spermatophyta</taxon>
        <taxon>Magnoliopsida</taxon>
        <taxon>eudicotyledons</taxon>
        <taxon>Gunneridae</taxon>
        <taxon>Pentapetalae</taxon>
        <taxon>asterids</taxon>
        <taxon>lamiids</taxon>
        <taxon>Lamiales</taxon>
        <taxon>Gesneriaceae</taxon>
        <taxon>Didymocarpoideae</taxon>
        <taxon>Trichosporeae</taxon>
        <taxon>Loxocarpinae</taxon>
        <taxon>Dorcoceras</taxon>
    </lineage>
</organism>
<feature type="region of interest" description="Disordered" evidence="1">
    <location>
        <begin position="1"/>
        <end position="27"/>
    </location>
</feature>
<feature type="region of interest" description="Disordered" evidence="1">
    <location>
        <begin position="197"/>
        <end position="245"/>
    </location>
</feature>
<dbReference type="Proteomes" id="UP000250235">
    <property type="component" value="Unassembled WGS sequence"/>
</dbReference>
<name>A0A2Z7CN45_9LAMI</name>
<keyword evidence="3" id="KW-1185">Reference proteome</keyword>
<feature type="compositionally biased region" description="Basic and acidic residues" evidence="1">
    <location>
        <begin position="17"/>
        <end position="27"/>
    </location>
</feature>
<evidence type="ECO:0000313" key="3">
    <source>
        <dbReference type="Proteomes" id="UP000250235"/>
    </source>
</evidence>
<dbReference type="AlphaFoldDB" id="A0A2Z7CN45"/>
<protein>
    <submittedName>
        <fullName evidence="2">Uncharacterized protein</fullName>
    </submittedName>
</protein>
<dbReference type="EMBL" id="KQ994635">
    <property type="protein sequence ID" value="KZV47785.1"/>
    <property type="molecule type" value="Genomic_DNA"/>
</dbReference>
<evidence type="ECO:0000313" key="2">
    <source>
        <dbReference type="EMBL" id="KZV47785.1"/>
    </source>
</evidence>
<feature type="compositionally biased region" description="Basic and acidic residues" evidence="1">
    <location>
        <begin position="68"/>
        <end position="81"/>
    </location>
</feature>
<feature type="compositionally biased region" description="Basic and acidic residues" evidence="1">
    <location>
        <begin position="223"/>
        <end position="237"/>
    </location>
</feature>
<accession>A0A2Z7CN45</accession>
<feature type="region of interest" description="Disordered" evidence="1">
    <location>
        <begin position="55"/>
        <end position="131"/>
    </location>
</feature>
<evidence type="ECO:0000256" key="1">
    <source>
        <dbReference type="SAM" id="MobiDB-lite"/>
    </source>
</evidence>
<dbReference type="OrthoDB" id="913893at2759"/>
<proteinExistence type="predicted"/>
<gene>
    <name evidence="2" type="ORF">F511_40935</name>
</gene>
<sequence length="268" mass="29509">MHTQPLASRNADQNGCSDRKAPARSELRLTQEALETLMEETATRATTAAVNHFVASRQYRTTSSSDSFTRDTGREKKRTIDDTSISNRDIPKRSTPHDEDEGDSNVRRTSQRRAISKSRIPDNGSRTFNETRSSWGVLPARQSPFTNDILSETLPKGVKLTNLPDFNGTNDPQEHIDKFYAKADLVGDNGGSGCRFPGAQRKLKATGSDQFHGETGTSNARTDSPRRGDRNKSDHTKNRAMAAVDGRRRWAVGGGVRRVGEGVGGYES</sequence>
<feature type="compositionally biased region" description="Polar residues" evidence="1">
    <location>
        <begin position="1"/>
        <end position="16"/>
    </location>
</feature>
<reference evidence="2 3" key="1">
    <citation type="journal article" date="2015" name="Proc. Natl. Acad. Sci. U.S.A.">
        <title>The resurrection genome of Boea hygrometrica: A blueprint for survival of dehydration.</title>
        <authorList>
            <person name="Xiao L."/>
            <person name="Yang G."/>
            <person name="Zhang L."/>
            <person name="Yang X."/>
            <person name="Zhao S."/>
            <person name="Ji Z."/>
            <person name="Zhou Q."/>
            <person name="Hu M."/>
            <person name="Wang Y."/>
            <person name="Chen M."/>
            <person name="Xu Y."/>
            <person name="Jin H."/>
            <person name="Xiao X."/>
            <person name="Hu G."/>
            <person name="Bao F."/>
            <person name="Hu Y."/>
            <person name="Wan P."/>
            <person name="Li L."/>
            <person name="Deng X."/>
            <person name="Kuang T."/>
            <person name="Xiang C."/>
            <person name="Zhu J.K."/>
            <person name="Oliver M.J."/>
            <person name="He Y."/>
        </authorList>
    </citation>
    <scope>NUCLEOTIDE SEQUENCE [LARGE SCALE GENOMIC DNA]</scope>
    <source>
        <strain evidence="3">cv. XS01</strain>
    </source>
</reference>